<evidence type="ECO:0000313" key="2">
    <source>
        <dbReference type="Proteomes" id="UP000007993"/>
    </source>
</evidence>
<organism evidence="1 2">
    <name type="scientific">Rhodopirellula baltica SH28</name>
    <dbReference type="NCBI Taxonomy" id="993517"/>
    <lineage>
        <taxon>Bacteria</taxon>
        <taxon>Pseudomonadati</taxon>
        <taxon>Planctomycetota</taxon>
        <taxon>Planctomycetia</taxon>
        <taxon>Pirellulales</taxon>
        <taxon>Pirellulaceae</taxon>
        <taxon>Rhodopirellula</taxon>
    </lineage>
</organism>
<accession>K5C9A3</accession>
<sequence>MRKSPINRLASRLFSDACQETIPLNGRACPEEKKFPGKDGTDRSGFSHEALAFVLSPQSTRLSRCHTQAVTDSIHSLAPAN</sequence>
<reference evidence="1 2" key="1">
    <citation type="journal article" date="2013" name="Mar. Genomics">
        <title>Expression of sulfatases in Rhodopirellula baltica and the diversity of sulfatases in the genus Rhodopirellula.</title>
        <authorList>
            <person name="Wegner C.E."/>
            <person name="Richter-Heitmann T."/>
            <person name="Klindworth A."/>
            <person name="Klockow C."/>
            <person name="Richter M."/>
            <person name="Achstetter T."/>
            <person name="Glockner F.O."/>
            <person name="Harder J."/>
        </authorList>
    </citation>
    <scope>NUCLEOTIDE SEQUENCE [LARGE SCALE GENOMIC DNA]</scope>
    <source>
        <strain evidence="1 2">SH28</strain>
    </source>
</reference>
<evidence type="ECO:0000313" key="1">
    <source>
        <dbReference type="EMBL" id="EKJ99684.1"/>
    </source>
</evidence>
<proteinExistence type="predicted"/>
<comment type="caution">
    <text evidence="1">The sequence shown here is derived from an EMBL/GenBank/DDBJ whole genome shotgun (WGS) entry which is preliminary data.</text>
</comment>
<gene>
    <name evidence="1" type="ORF">RBSH_04768</name>
</gene>
<dbReference type="EMBL" id="AMCW01000137">
    <property type="protein sequence ID" value="EKJ99684.1"/>
    <property type="molecule type" value="Genomic_DNA"/>
</dbReference>
<protein>
    <submittedName>
        <fullName evidence="1">Uncharacterized protein</fullName>
    </submittedName>
</protein>
<dbReference type="AlphaFoldDB" id="K5C9A3"/>
<name>K5C9A3_RHOBT</name>
<dbReference type="Proteomes" id="UP000007993">
    <property type="component" value="Unassembled WGS sequence"/>
</dbReference>